<feature type="compositionally biased region" description="Basic and acidic residues" evidence="1">
    <location>
        <begin position="145"/>
        <end position="154"/>
    </location>
</feature>
<dbReference type="AlphaFoldDB" id="A0A4P6XPX0"/>
<name>A0A4P6XPX0_9ASCO</name>
<evidence type="ECO:0000313" key="3">
    <source>
        <dbReference type="Proteomes" id="UP000292447"/>
    </source>
</evidence>
<dbReference type="EMBL" id="CP034457">
    <property type="protein sequence ID" value="QBM87891.1"/>
    <property type="molecule type" value="Genomic_DNA"/>
</dbReference>
<proteinExistence type="predicted"/>
<keyword evidence="3" id="KW-1185">Reference proteome</keyword>
<evidence type="ECO:0000256" key="1">
    <source>
        <dbReference type="SAM" id="MobiDB-lite"/>
    </source>
</evidence>
<sequence length="303" mass="33975">MAAYLGRTPTLHSLFETKQRISQFGVQTKLSQHRYLAAWDFSTQLCSIQHPGSAPCFFPSDFSFSPGRRLPQSITTLVCNCPSVLFHEEYHKKIVFCGDNVSDKEDIIILHSALPPARGNKCDVTSASSLDCDETSEIADIDSAPGDRKPESLSDPKTTASRAEKWFFKIRLQKDEDKVEKSEAAQEPDSKDLNTVSPHKHGLRWLGARFKSNQSECSQIDTHSHTGMTKPELAEDNSGRAKAAFLRGYKTLKHSLIRKCVGLPGALLLDAGLWINAEDTFISRLTREFYELEKLILDFLEIL</sequence>
<protein>
    <submittedName>
        <fullName evidence="2">Uncharacterized protein</fullName>
    </submittedName>
</protein>
<reference evidence="3" key="1">
    <citation type="submission" date="2019-03" db="EMBL/GenBank/DDBJ databases">
        <title>Snf2 controls pulcherriminic acid biosynthesis and connects pigmentation and antifungal activity of the yeast Metschnikowia pulcherrima.</title>
        <authorList>
            <person name="Gore-Lloyd D."/>
            <person name="Sumann I."/>
            <person name="Brachmann A.O."/>
            <person name="Schneeberger K."/>
            <person name="Ortiz-Merino R.A."/>
            <person name="Moreno-Beltran M."/>
            <person name="Schlaefli M."/>
            <person name="Kirner P."/>
            <person name="Santos Kron A."/>
            <person name="Wolfe K.H."/>
            <person name="Piel J."/>
            <person name="Ahrens C.H."/>
            <person name="Henk D."/>
            <person name="Freimoser F.M."/>
        </authorList>
    </citation>
    <scope>NUCLEOTIDE SEQUENCE [LARGE SCALE GENOMIC DNA]</scope>
    <source>
        <strain evidence="3">APC 1.2</strain>
    </source>
</reference>
<accession>A0A4P6XPX0</accession>
<evidence type="ECO:0000313" key="2">
    <source>
        <dbReference type="EMBL" id="QBM87891.1"/>
    </source>
</evidence>
<feature type="region of interest" description="Disordered" evidence="1">
    <location>
        <begin position="136"/>
        <end position="160"/>
    </location>
</feature>
<dbReference type="Proteomes" id="UP000292447">
    <property type="component" value="Chromosome II"/>
</dbReference>
<gene>
    <name evidence="2" type="ORF">METSCH_B11050</name>
</gene>
<organism evidence="2 3">
    <name type="scientific">Metschnikowia aff. pulcherrima</name>
    <dbReference type="NCBI Taxonomy" id="2163413"/>
    <lineage>
        <taxon>Eukaryota</taxon>
        <taxon>Fungi</taxon>
        <taxon>Dikarya</taxon>
        <taxon>Ascomycota</taxon>
        <taxon>Saccharomycotina</taxon>
        <taxon>Pichiomycetes</taxon>
        <taxon>Metschnikowiaceae</taxon>
        <taxon>Metschnikowia</taxon>
    </lineage>
</organism>